<dbReference type="PROSITE" id="PS51186">
    <property type="entry name" value="GNAT"/>
    <property type="match status" value="1"/>
</dbReference>
<evidence type="ECO:0000313" key="4">
    <source>
        <dbReference type="Proteomes" id="UP000293520"/>
    </source>
</evidence>
<dbReference type="InterPro" id="IPR016181">
    <property type="entry name" value="Acyl_CoA_acyltransferase"/>
</dbReference>
<dbReference type="Gene3D" id="3.40.630.30">
    <property type="match status" value="1"/>
</dbReference>
<dbReference type="InterPro" id="IPR011008">
    <property type="entry name" value="Dimeric_a/b-barrel"/>
</dbReference>
<feature type="region of interest" description="Disordered" evidence="1">
    <location>
        <begin position="1"/>
        <end position="20"/>
    </location>
</feature>
<dbReference type="Pfam" id="PF00583">
    <property type="entry name" value="Acetyltransf_1"/>
    <property type="match status" value="1"/>
</dbReference>
<feature type="domain" description="N-acetyltransferase" evidence="2">
    <location>
        <begin position="120"/>
        <end position="255"/>
    </location>
</feature>
<feature type="compositionally biased region" description="Basic and acidic residues" evidence="1">
    <location>
        <begin position="1"/>
        <end position="11"/>
    </location>
</feature>
<reference evidence="3 4" key="1">
    <citation type="submission" date="2019-02" db="EMBL/GenBank/DDBJ databases">
        <title>Paracoccus subflavus sp. nov., isolated from marine sediment of the Pacific Ocean.</title>
        <authorList>
            <person name="Zhang G."/>
        </authorList>
    </citation>
    <scope>NUCLEOTIDE SEQUENCE [LARGE SCALE GENOMIC DNA]</scope>
    <source>
        <strain evidence="3 4">GY0581</strain>
    </source>
</reference>
<protein>
    <submittedName>
        <fullName evidence="3">GNAT family N-acetyltransferase</fullName>
    </submittedName>
</protein>
<dbReference type="AlphaFoldDB" id="A0A4Q9G3W3"/>
<gene>
    <name evidence="3" type="ORF">EYE42_06025</name>
</gene>
<dbReference type="Pfam" id="PF03992">
    <property type="entry name" value="ABM"/>
    <property type="match status" value="1"/>
</dbReference>
<dbReference type="RefSeq" id="WP_130990414.1">
    <property type="nucleotide sequence ID" value="NZ_SISK01000003.1"/>
</dbReference>
<dbReference type="Proteomes" id="UP000293520">
    <property type="component" value="Unassembled WGS sequence"/>
</dbReference>
<dbReference type="OrthoDB" id="9797178at2"/>
<dbReference type="SUPFAM" id="SSF55729">
    <property type="entry name" value="Acyl-CoA N-acyltransferases (Nat)"/>
    <property type="match status" value="1"/>
</dbReference>
<sequence length="269" mass="28862">MTCTCGHDHAPPIRRQATGSPVDLRRPMVGLTGRLVCSDVAQVMTALSLLPDHARLSREEPGCLHFDLWQDKDDPSIWHLSELFADADALAAHVARTRNSPWGQESTAIGRDIQQHEVAPVIRPETRHDSAALDALLRDAFGGDDERRLLDRLREDGDLSLSLVADAGGVLVGHVAMSPLQADGPAYLMAPVSVASKAQRRGIGTALVRHALSWADPAAVVVVGHPRYYTDLGFRPSQLDSPYAGLSLQMIGDLAPGSAIRPAAAFIGI</sequence>
<name>A0A4Q9G3W3_9RHOB</name>
<comment type="caution">
    <text evidence="3">The sequence shown here is derived from an EMBL/GenBank/DDBJ whole genome shotgun (WGS) entry which is preliminary data.</text>
</comment>
<evidence type="ECO:0000313" key="3">
    <source>
        <dbReference type="EMBL" id="TBN41955.1"/>
    </source>
</evidence>
<proteinExistence type="predicted"/>
<dbReference type="Gene3D" id="3.30.70.100">
    <property type="match status" value="1"/>
</dbReference>
<keyword evidence="4" id="KW-1185">Reference proteome</keyword>
<evidence type="ECO:0000256" key="1">
    <source>
        <dbReference type="SAM" id="MobiDB-lite"/>
    </source>
</evidence>
<organism evidence="3 4">
    <name type="scientific">Paracoccus subflavus</name>
    <dbReference type="NCBI Taxonomy" id="2528244"/>
    <lineage>
        <taxon>Bacteria</taxon>
        <taxon>Pseudomonadati</taxon>
        <taxon>Pseudomonadota</taxon>
        <taxon>Alphaproteobacteria</taxon>
        <taxon>Rhodobacterales</taxon>
        <taxon>Paracoccaceae</taxon>
        <taxon>Paracoccus</taxon>
    </lineage>
</organism>
<dbReference type="GO" id="GO:0016747">
    <property type="term" value="F:acyltransferase activity, transferring groups other than amino-acyl groups"/>
    <property type="evidence" value="ECO:0007669"/>
    <property type="project" value="InterPro"/>
</dbReference>
<dbReference type="SUPFAM" id="SSF54909">
    <property type="entry name" value="Dimeric alpha+beta barrel"/>
    <property type="match status" value="1"/>
</dbReference>
<keyword evidence="3" id="KW-0808">Transferase</keyword>
<dbReference type="InterPro" id="IPR000182">
    <property type="entry name" value="GNAT_dom"/>
</dbReference>
<accession>A0A4Q9G3W3</accession>
<dbReference type="EMBL" id="SISK01000003">
    <property type="protein sequence ID" value="TBN41955.1"/>
    <property type="molecule type" value="Genomic_DNA"/>
</dbReference>
<evidence type="ECO:0000259" key="2">
    <source>
        <dbReference type="PROSITE" id="PS51186"/>
    </source>
</evidence>
<dbReference type="CDD" id="cd04301">
    <property type="entry name" value="NAT_SF"/>
    <property type="match status" value="1"/>
</dbReference>
<dbReference type="InterPro" id="IPR007138">
    <property type="entry name" value="ABM_dom"/>
</dbReference>